<gene>
    <name evidence="1" type="ORF">SPELUC_LOCUS14572</name>
</gene>
<protein>
    <submittedName>
        <fullName evidence="1">8696_t:CDS:1</fullName>
    </submittedName>
</protein>
<feature type="non-terminal residue" evidence="1">
    <location>
        <position position="73"/>
    </location>
</feature>
<proteinExistence type="predicted"/>
<dbReference type="Proteomes" id="UP000789366">
    <property type="component" value="Unassembled WGS sequence"/>
</dbReference>
<name>A0ACA9QI54_9GLOM</name>
<accession>A0ACA9QI54</accession>
<evidence type="ECO:0000313" key="1">
    <source>
        <dbReference type="EMBL" id="CAG8752377.1"/>
    </source>
</evidence>
<keyword evidence="2" id="KW-1185">Reference proteome</keyword>
<reference evidence="1" key="1">
    <citation type="submission" date="2021-06" db="EMBL/GenBank/DDBJ databases">
        <authorList>
            <person name="Kallberg Y."/>
            <person name="Tangrot J."/>
            <person name="Rosling A."/>
        </authorList>
    </citation>
    <scope>NUCLEOTIDE SEQUENCE</scope>
    <source>
        <strain evidence="1">28 12/20/2015</strain>
    </source>
</reference>
<sequence>MTKINSYTLIECLNDVKEDTPDNFSFDSSPLWKDYPYLLISVMECSNLIKECRKDKLLILYHENKELFNNYLH</sequence>
<organism evidence="1 2">
    <name type="scientific">Cetraspora pellucida</name>
    <dbReference type="NCBI Taxonomy" id="1433469"/>
    <lineage>
        <taxon>Eukaryota</taxon>
        <taxon>Fungi</taxon>
        <taxon>Fungi incertae sedis</taxon>
        <taxon>Mucoromycota</taxon>
        <taxon>Glomeromycotina</taxon>
        <taxon>Glomeromycetes</taxon>
        <taxon>Diversisporales</taxon>
        <taxon>Gigasporaceae</taxon>
        <taxon>Cetraspora</taxon>
    </lineage>
</organism>
<evidence type="ECO:0000313" key="2">
    <source>
        <dbReference type="Proteomes" id="UP000789366"/>
    </source>
</evidence>
<comment type="caution">
    <text evidence="1">The sequence shown here is derived from an EMBL/GenBank/DDBJ whole genome shotgun (WGS) entry which is preliminary data.</text>
</comment>
<dbReference type="EMBL" id="CAJVPW010043571">
    <property type="protein sequence ID" value="CAG8752377.1"/>
    <property type="molecule type" value="Genomic_DNA"/>
</dbReference>